<sequence length="85" mass="9502">MGWFTGLILFVLIWWTALFAVLPLGQRMRPEADEVSGVRGLPERPRIGRVVLITTIVSIVLWTGCDLLISSSYLSFRHGILAFDG</sequence>
<evidence type="ECO:0000256" key="1">
    <source>
        <dbReference type="SAM" id="Phobius"/>
    </source>
</evidence>
<dbReference type="RefSeq" id="WP_138326193.1">
    <property type="nucleotide sequence ID" value="NZ_VCDI01000003.1"/>
</dbReference>
<evidence type="ECO:0000313" key="2">
    <source>
        <dbReference type="EMBL" id="TLU72732.1"/>
    </source>
</evidence>
<dbReference type="AlphaFoldDB" id="A0A5R9J5A1"/>
<keyword evidence="1" id="KW-1133">Transmembrane helix</keyword>
<name>A0A5R9J5A1_9PROT</name>
<feature type="transmembrane region" description="Helical" evidence="1">
    <location>
        <begin position="46"/>
        <end position="69"/>
    </location>
</feature>
<dbReference type="OrthoDB" id="9804637at2"/>
<dbReference type="InterPro" id="IPR009935">
    <property type="entry name" value="DUF1467"/>
</dbReference>
<evidence type="ECO:0000313" key="3">
    <source>
        <dbReference type="Proteomes" id="UP000305654"/>
    </source>
</evidence>
<reference evidence="2 3" key="1">
    <citation type="submission" date="2019-05" db="EMBL/GenBank/DDBJ databases">
        <authorList>
            <person name="Pankratov T."/>
            <person name="Grouzdev D."/>
        </authorList>
    </citation>
    <scope>NUCLEOTIDE SEQUENCE [LARGE SCALE GENOMIC DNA]</scope>
    <source>
        <strain evidence="2 3">KEBCLARHB70R</strain>
    </source>
</reference>
<dbReference type="Pfam" id="PF07330">
    <property type="entry name" value="DUF1467"/>
    <property type="match status" value="1"/>
</dbReference>
<organism evidence="2 3">
    <name type="scientific">Lichenicoccus roseus</name>
    <dbReference type="NCBI Taxonomy" id="2683649"/>
    <lineage>
        <taxon>Bacteria</taxon>
        <taxon>Pseudomonadati</taxon>
        <taxon>Pseudomonadota</taxon>
        <taxon>Alphaproteobacteria</taxon>
        <taxon>Acetobacterales</taxon>
        <taxon>Acetobacteraceae</taxon>
        <taxon>Lichenicoccus</taxon>
    </lineage>
</organism>
<keyword evidence="3" id="KW-1185">Reference proteome</keyword>
<keyword evidence="1" id="KW-0472">Membrane</keyword>
<proteinExistence type="predicted"/>
<accession>A0A5R9J5A1</accession>
<dbReference type="EMBL" id="VCDI01000003">
    <property type="protein sequence ID" value="TLU72732.1"/>
    <property type="molecule type" value="Genomic_DNA"/>
</dbReference>
<comment type="caution">
    <text evidence="2">The sequence shown here is derived from an EMBL/GenBank/DDBJ whole genome shotgun (WGS) entry which is preliminary data.</text>
</comment>
<protein>
    <submittedName>
        <fullName evidence="2">DUF1467 family protein</fullName>
    </submittedName>
</protein>
<keyword evidence="1" id="KW-0812">Transmembrane</keyword>
<feature type="transmembrane region" description="Helical" evidence="1">
    <location>
        <begin position="6"/>
        <end position="25"/>
    </location>
</feature>
<dbReference type="Proteomes" id="UP000305654">
    <property type="component" value="Unassembled WGS sequence"/>
</dbReference>
<gene>
    <name evidence="2" type="ORF">FE263_11920</name>
</gene>